<accession>A0A8J7PJX2</accession>
<evidence type="ECO:0000313" key="2">
    <source>
        <dbReference type="EMBL" id="MBN9413540.1"/>
    </source>
</evidence>
<dbReference type="Gene3D" id="1.10.340.30">
    <property type="entry name" value="Hypothetical protein, domain 2"/>
    <property type="match status" value="1"/>
</dbReference>
<evidence type="ECO:0000313" key="3">
    <source>
        <dbReference type="Proteomes" id="UP000664414"/>
    </source>
</evidence>
<evidence type="ECO:0000256" key="1">
    <source>
        <dbReference type="PIRSR" id="PIRSR605019-1"/>
    </source>
</evidence>
<keyword evidence="1" id="KW-0479">Metal-binding</keyword>
<dbReference type="PANTHER" id="PTHR30037">
    <property type="entry name" value="DNA-3-METHYLADENINE GLYCOSYLASE 1"/>
    <property type="match status" value="1"/>
</dbReference>
<dbReference type="EMBL" id="JAFKGL010000026">
    <property type="protein sequence ID" value="MBN9413540.1"/>
    <property type="molecule type" value="Genomic_DNA"/>
</dbReference>
<dbReference type="AlphaFoldDB" id="A0A8J7PJX2"/>
<reference evidence="2" key="1">
    <citation type="submission" date="2021-02" db="EMBL/GenBank/DDBJ databases">
        <title>Thiocyanate and organic carbon inputs drive convergent selection for specific autotrophic Afipia and Thiobacillus strains within complex microbiomes.</title>
        <authorList>
            <person name="Huddy R.J."/>
            <person name="Sachdeva R."/>
            <person name="Kadzinga F."/>
            <person name="Kantor R.S."/>
            <person name="Harrison S.T.L."/>
            <person name="Banfield J.F."/>
        </authorList>
    </citation>
    <scope>NUCLEOTIDE SEQUENCE</scope>
    <source>
        <strain evidence="2">SCN18_10_11_15_R4_P_38_20</strain>
    </source>
</reference>
<organism evidence="2 3">
    <name type="scientific">Candidatus Paracaedimonas acanthamoebae</name>
    <dbReference type="NCBI Taxonomy" id="244581"/>
    <lineage>
        <taxon>Bacteria</taxon>
        <taxon>Pseudomonadati</taxon>
        <taxon>Pseudomonadota</taxon>
        <taxon>Alphaproteobacteria</taxon>
        <taxon>Holosporales</taxon>
        <taxon>Caedimonadaceae</taxon>
        <taxon>Candidatus Paracaedimonas</taxon>
    </lineage>
</organism>
<feature type="binding site" evidence="1">
    <location>
        <position position="175"/>
    </location>
    <ligand>
        <name>Zn(2+)</name>
        <dbReference type="ChEBI" id="CHEBI:29105"/>
    </ligand>
</feature>
<dbReference type="InterPro" id="IPR052891">
    <property type="entry name" value="DNA-3mA_glycosylase"/>
</dbReference>
<gene>
    <name evidence="2" type="ORF">J0H12_06435</name>
</gene>
<feature type="binding site" evidence="1">
    <location>
        <position position="179"/>
    </location>
    <ligand>
        <name>Zn(2+)</name>
        <dbReference type="ChEBI" id="CHEBI:29105"/>
    </ligand>
</feature>
<feature type="binding site" evidence="1">
    <location>
        <position position="17"/>
    </location>
    <ligand>
        <name>Zn(2+)</name>
        <dbReference type="ChEBI" id="CHEBI:29105"/>
    </ligand>
</feature>
<dbReference type="GO" id="GO:0046872">
    <property type="term" value="F:metal ion binding"/>
    <property type="evidence" value="ECO:0007669"/>
    <property type="project" value="UniProtKB-KW"/>
</dbReference>
<name>A0A8J7PJX2_9PROT</name>
<dbReference type="PANTHER" id="PTHR30037:SF4">
    <property type="entry name" value="DNA-3-METHYLADENINE GLYCOSYLASE I"/>
    <property type="match status" value="1"/>
</dbReference>
<keyword evidence="1" id="KW-0862">Zinc</keyword>
<dbReference type="GO" id="GO:0006284">
    <property type="term" value="P:base-excision repair"/>
    <property type="evidence" value="ECO:0007669"/>
    <property type="project" value="InterPro"/>
</dbReference>
<comment type="caution">
    <text evidence="2">The sequence shown here is derived from an EMBL/GenBank/DDBJ whole genome shotgun (WGS) entry which is preliminary data.</text>
</comment>
<dbReference type="InterPro" id="IPR005019">
    <property type="entry name" value="Adenine_glyco"/>
</dbReference>
<dbReference type="InterPro" id="IPR011257">
    <property type="entry name" value="DNA_glycosylase"/>
</dbReference>
<proteinExistence type="predicted"/>
<dbReference type="Proteomes" id="UP000664414">
    <property type="component" value="Unassembled WGS sequence"/>
</dbReference>
<sequence length="188" mass="21776">MERCAWAVKTPFEQDYHDCEWGVPQHEDRVLYEFLILESMQAGLSWRTILQKRENYRQVYQGFDPLKVSQFGPQEIEEMLQNPGIIRHRGKLEASLEATKIFLDIQDSHGSFATYLWNFVDGKPIHNHWKTLKEAPTTTPLSDTISKDLKGRGLKFFGSTTAYAFLQAVGVVNDHVVTCFRHQEVMKV</sequence>
<dbReference type="GO" id="GO:0008725">
    <property type="term" value="F:DNA-3-methyladenine glycosylase activity"/>
    <property type="evidence" value="ECO:0007669"/>
    <property type="project" value="InterPro"/>
</dbReference>
<dbReference type="SUPFAM" id="SSF48150">
    <property type="entry name" value="DNA-glycosylase"/>
    <property type="match status" value="1"/>
</dbReference>
<feature type="binding site" evidence="1">
    <location>
        <position position="4"/>
    </location>
    <ligand>
        <name>Zn(2+)</name>
        <dbReference type="ChEBI" id="CHEBI:29105"/>
    </ligand>
</feature>
<dbReference type="Pfam" id="PF03352">
    <property type="entry name" value="Adenine_glyco"/>
    <property type="match status" value="1"/>
</dbReference>
<protein>
    <submittedName>
        <fullName evidence="2">DNA-3-methyladenine glycosylase I</fullName>
    </submittedName>
</protein>